<evidence type="ECO:0000313" key="3">
    <source>
        <dbReference type="Proteomes" id="UP000078542"/>
    </source>
</evidence>
<gene>
    <name evidence="2" type="ORF">ALC62_08455</name>
</gene>
<dbReference type="Proteomes" id="UP000078542">
    <property type="component" value="Unassembled WGS sequence"/>
</dbReference>
<sequence length="54" mass="5943">RIDEETAVYTNTCPGDVYARAYPATVARSDNPIFDCRESGRRPPPVSFGSNDHA</sequence>
<name>A0A195CJZ8_9HYME</name>
<evidence type="ECO:0000313" key="2">
    <source>
        <dbReference type="EMBL" id="KYN00772.1"/>
    </source>
</evidence>
<reference evidence="2 3" key="1">
    <citation type="submission" date="2016-03" db="EMBL/GenBank/DDBJ databases">
        <title>Cyphomyrmex costatus WGS genome.</title>
        <authorList>
            <person name="Nygaard S."/>
            <person name="Hu H."/>
            <person name="Boomsma J."/>
            <person name="Zhang G."/>
        </authorList>
    </citation>
    <scope>NUCLEOTIDE SEQUENCE [LARGE SCALE GENOMIC DNA]</scope>
    <source>
        <strain evidence="2">MS0001</strain>
        <tissue evidence="2">Whole body</tissue>
    </source>
</reference>
<protein>
    <submittedName>
        <fullName evidence="2">Uncharacterized protein</fullName>
    </submittedName>
</protein>
<organism evidence="2 3">
    <name type="scientific">Cyphomyrmex costatus</name>
    <dbReference type="NCBI Taxonomy" id="456900"/>
    <lineage>
        <taxon>Eukaryota</taxon>
        <taxon>Metazoa</taxon>
        <taxon>Ecdysozoa</taxon>
        <taxon>Arthropoda</taxon>
        <taxon>Hexapoda</taxon>
        <taxon>Insecta</taxon>
        <taxon>Pterygota</taxon>
        <taxon>Neoptera</taxon>
        <taxon>Endopterygota</taxon>
        <taxon>Hymenoptera</taxon>
        <taxon>Apocrita</taxon>
        <taxon>Aculeata</taxon>
        <taxon>Formicoidea</taxon>
        <taxon>Formicidae</taxon>
        <taxon>Myrmicinae</taxon>
        <taxon>Cyphomyrmex</taxon>
    </lineage>
</organism>
<proteinExistence type="predicted"/>
<dbReference type="AlphaFoldDB" id="A0A195CJZ8"/>
<evidence type="ECO:0000256" key="1">
    <source>
        <dbReference type="SAM" id="MobiDB-lite"/>
    </source>
</evidence>
<feature type="non-terminal residue" evidence="2">
    <location>
        <position position="1"/>
    </location>
</feature>
<feature type="region of interest" description="Disordered" evidence="1">
    <location>
        <begin position="31"/>
        <end position="54"/>
    </location>
</feature>
<accession>A0A195CJZ8</accession>
<keyword evidence="3" id="KW-1185">Reference proteome</keyword>
<dbReference type="EMBL" id="KQ977649">
    <property type="protein sequence ID" value="KYN00772.1"/>
    <property type="molecule type" value="Genomic_DNA"/>
</dbReference>